<protein>
    <submittedName>
        <fullName evidence="1">Uncharacterized protein</fullName>
    </submittedName>
</protein>
<dbReference type="Proteomes" id="UP000054018">
    <property type="component" value="Unassembled WGS sequence"/>
</dbReference>
<organism evidence="1 2">
    <name type="scientific">Pisolithus microcarpus 441</name>
    <dbReference type="NCBI Taxonomy" id="765257"/>
    <lineage>
        <taxon>Eukaryota</taxon>
        <taxon>Fungi</taxon>
        <taxon>Dikarya</taxon>
        <taxon>Basidiomycota</taxon>
        <taxon>Agaricomycotina</taxon>
        <taxon>Agaricomycetes</taxon>
        <taxon>Agaricomycetidae</taxon>
        <taxon>Boletales</taxon>
        <taxon>Sclerodermatineae</taxon>
        <taxon>Pisolithaceae</taxon>
        <taxon>Pisolithus</taxon>
    </lineage>
</organism>
<evidence type="ECO:0000313" key="1">
    <source>
        <dbReference type="EMBL" id="KIK28261.1"/>
    </source>
</evidence>
<name>A0A0C9ZG15_9AGAM</name>
<dbReference type="HOGENOM" id="CLU_2672038_0_0_1"/>
<reference evidence="1 2" key="1">
    <citation type="submission" date="2014-04" db="EMBL/GenBank/DDBJ databases">
        <authorList>
            <consortium name="DOE Joint Genome Institute"/>
            <person name="Kuo A."/>
            <person name="Kohler A."/>
            <person name="Costa M.D."/>
            <person name="Nagy L.G."/>
            <person name="Floudas D."/>
            <person name="Copeland A."/>
            <person name="Barry K.W."/>
            <person name="Cichocki N."/>
            <person name="Veneault-Fourrey C."/>
            <person name="LaButti K."/>
            <person name="Lindquist E.A."/>
            <person name="Lipzen A."/>
            <person name="Lundell T."/>
            <person name="Morin E."/>
            <person name="Murat C."/>
            <person name="Sun H."/>
            <person name="Tunlid A."/>
            <person name="Henrissat B."/>
            <person name="Grigoriev I.V."/>
            <person name="Hibbett D.S."/>
            <person name="Martin F."/>
            <person name="Nordberg H.P."/>
            <person name="Cantor M.N."/>
            <person name="Hua S.X."/>
        </authorList>
    </citation>
    <scope>NUCLEOTIDE SEQUENCE [LARGE SCALE GENOMIC DNA]</scope>
    <source>
        <strain evidence="1 2">441</strain>
    </source>
</reference>
<sequence>MTTAQTRQRDTMSLVSNVLMQVRLGESFFVSASFWKPEAISTEASVSPDFAEHTVISRMDLLPSCGTVSLHECPT</sequence>
<evidence type="ECO:0000313" key="2">
    <source>
        <dbReference type="Proteomes" id="UP000054018"/>
    </source>
</evidence>
<dbReference type="EMBL" id="KN833693">
    <property type="protein sequence ID" value="KIK28261.1"/>
    <property type="molecule type" value="Genomic_DNA"/>
</dbReference>
<dbReference type="AlphaFoldDB" id="A0A0C9ZG15"/>
<keyword evidence="2" id="KW-1185">Reference proteome</keyword>
<accession>A0A0C9ZG15</accession>
<gene>
    <name evidence="1" type="ORF">PISMIDRAFT_609295</name>
</gene>
<proteinExistence type="predicted"/>
<reference evidence="2" key="2">
    <citation type="submission" date="2015-01" db="EMBL/GenBank/DDBJ databases">
        <title>Evolutionary Origins and Diversification of the Mycorrhizal Mutualists.</title>
        <authorList>
            <consortium name="DOE Joint Genome Institute"/>
            <consortium name="Mycorrhizal Genomics Consortium"/>
            <person name="Kohler A."/>
            <person name="Kuo A."/>
            <person name="Nagy L.G."/>
            <person name="Floudas D."/>
            <person name="Copeland A."/>
            <person name="Barry K.W."/>
            <person name="Cichocki N."/>
            <person name="Veneault-Fourrey C."/>
            <person name="LaButti K."/>
            <person name="Lindquist E.A."/>
            <person name="Lipzen A."/>
            <person name="Lundell T."/>
            <person name="Morin E."/>
            <person name="Murat C."/>
            <person name="Riley R."/>
            <person name="Ohm R."/>
            <person name="Sun H."/>
            <person name="Tunlid A."/>
            <person name="Henrissat B."/>
            <person name="Grigoriev I.V."/>
            <person name="Hibbett D.S."/>
            <person name="Martin F."/>
        </authorList>
    </citation>
    <scope>NUCLEOTIDE SEQUENCE [LARGE SCALE GENOMIC DNA]</scope>
    <source>
        <strain evidence="2">441</strain>
    </source>
</reference>